<comment type="caution">
    <text evidence="2">The sequence shown here is derived from an EMBL/GenBank/DDBJ whole genome shotgun (WGS) entry which is preliminary data.</text>
</comment>
<dbReference type="AlphaFoldDB" id="A0A218ZEI9"/>
<organism evidence="2 3">
    <name type="scientific">Diplocarpon coronariae</name>
    <dbReference type="NCBI Taxonomy" id="2795749"/>
    <lineage>
        <taxon>Eukaryota</taxon>
        <taxon>Fungi</taxon>
        <taxon>Dikarya</taxon>
        <taxon>Ascomycota</taxon>
        <taxon>Pezizomycotina</taxon>
        <taxon>Leotiomycetes</taxon>
        <taxon>Helotiales</taxon>
        <taxon>Drepanopezizaceae</taxon>
        <taxon>Diplocarpon</taxon>
    </lineage>
</organism>
<dbReference type="InParanoid" id="A0A218ZEI9"/>
<accession>A0A218ZEI9</accession>
<proteinExistence type="predicted"/>
<dbReference type="Proteomes" id="UP000242519">
    <property type="component" value="Unassembled WGS sequence"/>
</dbReference>
<name>A0A218ZEI9_9HELO</name>
<protein>
    <submittedName>
        <fullName evidence="2">Laccase</fullName>
    </submittedName>
</protein>
<reference evidence="2 3" key="1">
    <citation type="submission" date="2017-04" db="EMBL/GenBank/DDBJ databases">
        <title>Draft genome sequence of Marssonina coronaria NL1: causal agent of apple blotch.</title>
        <authorList>
            <person name="Cheng Q."/>
        </authorList>
    </citation>
    <scope>NUCLEOTIDE SEQUENCE [LARGE SCALE GENOMIC DNA]</scope>
    <source>
        <strain evidence="2 3">NL1</strain>
    </source>
</reference>
<feature type="compositionally biased region" description="Polar residues" evidence="1">
    <location>
        <begin position="25"/>
        <end position="35"/>
    </location>
</feature>
<gene>
    <name evidence="2" type="ORF">B2J93_6277</name>
</gene>
<keyword evidence="3" id="KW-1185">Reference proteome</keyword>
<evidence type="ECO:0000313" key="2">
    <source>
        <dbReference type="EMBL" id="OWP05953.1"/>
    </source>
</evidence>
<feature type="region of interest" description="Disordered" evidence="1">
    <location>
        <begin position="1"/>
        <end position="35"/>
    </location>
</feature>
<feature type="compositionally biased region" description="Acidic residues" evidence="1">
    <location>
        <begin position="1"/>
        <end position="22"/>
    </location>
</feature>
<sequence length="244" mass="26383">MEFWNEDELPSTDKEISEEEDWTFSKDNPQNDRTLMSQQDVDALLDDFYGPKPGPGGSKADHASVCNVGTVANKKHLLGLALEPNFQFALDSEYIASTEDRNKSCISTSTSGVMAAGKEDKTEPEDEVALIEDPSWVAVSGIDDGAEESNPAMKSVDNIRDKTTGMKGLEETVEDGQTISTKRVRLSSSMVINNKAPFRSIAQTASGLLATGTVSRRLYVQAAFQTAEALLPAHSPTGESLMDS</sequence>
<dbReference type="EMBL" id="MZNU01000059">
    <property type="protein sequence ID" value="OWP05953.1"/>
    <property type="molecule type" value="Genomic_DNA"/>
</dbReference>
<evidence type="ECO:0000313" key="3">
    <source>
        <dbReference type="Proteomes" id="UP000242519"/>
    </source>
</evidence>
<evidence type="ECO:0000256" key="1">
    <source>
        <dbReference type="SAM" id="MobiDB-lite"/>
    </source>
</evidence>